<keyword evidence="7" id="KW-0418">Kinase</keyword>
<comment type="similarity">
    <text evidence="2">Belongs to the HPPK family.</text>
</comment>
<feature type="domain" description="7,8-dihydro-6-hydroxymethylpterin-pyrophosphokinase" evidence="13">
    <location>
        <begin position="96"/>
        <end position="107"/>
    </location>
</feature>
<sequence length="168" mass="18721">MTTTFHPEGQLAWIGLGSNLEDPKGQIRQALHELASLPQSQLLGHSGLYLSAPLGPPDQPDFVNAVALLRTHLAPLNLLDELQQLEQQHHRVRIQHWGPRTLDLDLLLYGQEVIDHPRLQVPHPHLHRRNFVLYPLMELSPGLSVPGFGPLIELLADCPLGTLSRLAV</sequence>
<evidence type="ECO:0000256" key="9">
    <source>
        <dbReference type="ARBA" id="ARBA00022909"/>
    </source>
</evidence>
<dbReference type="InterPro" id="IPR000550">
    <property type="entry name" value="Hppk"/>
</dbReference>
<reference evidence="14 15" key="1">
    <citation type="submission" date="2024-09" db="EMBL/GenBank/DDBJ databases">
        <authorList>
            <person name="Sun Q."/>
            <person name="Mori K."/>
        </authorList>
    </citation>
    <scope>NUCLEOTIDE SEQUENCE [LARGE SCALE GENOMIC DNA]</scope>
    <source>
        <strain evidence="14 15">ATCC 51285</strain>
    </source>
</reference>
<dbReference type="GO" id="GO:0003848">
    <property type="term" value="F:2-amino-4-hydroxy-6-hydroxymethyldihydropteridine diphosphokinase activity"/>
    <property type="evidence" value="ECO:0007669"/>
    <property type="project" value="UniProtKB-EC"/>
</dbReference>
<dbReference type="RefSeq" id="WP_035460574.1">
    <property type="nucleotide sequence ID" value="NZ_JBHLZN010000002.1"/>
</dbReference>
<evidence type="ECO:0000256" key="12">
    <source>
        <dbReference type="ARBA" id="ARBA00033413"/>
    </source>
</evidence>
<dbReference type="Gene3D" id="3.30.70.560">
    <property type="entry name" value="7,8-Dihydro-6-hydroxymethylpterin-pyrophosphokinase HPPK"/>
    <property type="match status" value="1"/>
</dbReference>
<dbReference type="EMBL" id="JBHLZN010000002">
    <property type="protein sequence ID" value="MFB9886649.1"/>
    <property type="molecule type" value="Genomic_DNA"/>
</dbReference>
<gene>
    <name evidence="14" type="primary">folK</name>
    <name evidence="14" type="ORF">ACFFLH_09525</name>
</gene>
<evidence type="ECO:0000256" key="11">
    <source>
        <dbReference type="ARBA" id="ARBA00029766"/>
    </source>
</evidence>
<dbReference type="PROSITE" id="PS00794">
    <property type="entry name" value="HPPK"/>
    <property type="match status" value="1"/>
</dbReference>
<protein>
    <recommendedName>
        <fullName evidence="4">2-amino-4-hydroxy-6-hydroxymethyldihydropteridine pyrophosphokinase</fullName>
        <ecNumber evidence="3">2.7.6.3</ecNumber>
    </recommendedName>
    <alternativeName>
        <fullName evidence="11">6-hydroxymethyl-7,8-dihydropterin pyrophosphokinase</fullName>
    </alternativeName>
    <alternativeName>
        <fullName evidence="12">7,8-dihydro-6-hydroxymethylpterin-pyrophosphokinase</fullName>
    </alternativeName>
</protein>
<dbReference type="PANTHER" id="PTHR43071:SF1">
    <property type="entry name" value="2-AMINO-4-HYDROXY-6-HYDROXYMETHYLDIHYDROPTERIDINE PYROPHOSPHOKINASE"/>
    <property type="match status" value="1"/>
</dbReference>
<organism evidence="14 15">
    <name type="scientific">Balneatrix alpica</name>
    <dbReference type="NCBI Taxonomy" id="75684"/>
    <lineage>
        <taxon>Bacteria</taxon>
        <taxon>Pseudomonadati</taxon>
        <taxon>Pseudomonadota</taxon>
        <taxon>Gammaproteobacteria</taxon>
        <taxon>Oceanospirillales</taxon>
        <taxon>Balneatrichaceae</taxon>
        <taxon>Balneatrix</taxon>
    </lineage>
</organism>
<accession>A0ABV5ZEV0</accession>
<dbReference type="Proteomes" id="UP001589628">
    <property type="component" value="Unassembled WGS sequence"/>
</dbReference>
<evidence type="ECO:0000313" key="15">
    <source>
        <dbReference type="Proteomes" id="UP001589628"/>
    </source>
</evidence>
<dbReference type="NCBIfam" id="TIGR01498">
    <property type="entry name" value="folK"/>
    <property type="match status" value="1"/>
</dbReference>
<evidence type="ECO:0000256" key="8">
    <source>
        <dbReference type="ARBA" id="ARBA00022840"/>
    </source>
</evidence>
<evidence type="ECO:0000313" key="14">
    <source>
        <dbReference type="EMBL" id="MFB9886649.1"/>
    </source>
</evidence>
<keyword evidence="9" id="KW-0289">Folate biosynthesis</keyword>
<dbReference type="CDD" id="cd00483">
    <property type="entry name" value="HPPK"/>
    <property type="match status" value="1"/>
</dbReference>
<evidence type="ECO:0000256" key="7">
    <source>
        <dbReference type="ARBA" id="ARBA00022777"/>
    </source>
</evidence>
<dbReference type="SUPFAM" id="SSF55083">
    <property type="entry name" value="6-hydroxymethyl-7,8-dihydropterin pyrophosphokinase, HPPK"/>
    <property type="match status" value="1"/>
</dbReference>
<evidence type="ECO:0000256" key="3">
    <source>
        <dbReference type="ARBA" id="ARBA00013253"/>
    </source>
</evidence>
<comment type="function">
    <text evidence="10">Catalyzes the transfer of pyrophosphate from adenosine triphosphate (ATP) to 6-hydroxymethyl-7,8-dihydropterin, an enzymatic step in folate biosynthesis pathway.</text>
</comment>
<evidence type="ECO:0000256" key="4">
    <source>
        <dbReference type="ARBA" id="ARBA00016218"/>
    </source>
</evidence>
<proteinExistence type="inferred from homology"/>
<evidence type="ECO:0000256" key="6">
    <source>
        <dbReference type="ARBA" id="ARBA00022741"/>
    </source>
</evidence>
<dbReference type="EC" id="2.7.6.3" evidence="3"/>
<name>A0ABV5ZEV0_9GAMM</name>
<dbReference type="Pfam" id="PF01288">
    <property type="entry name" value="HPPK"/>
    <property type="match status" value="1"/>
</dbReference>
<keyword evidence="6" id="KW-0547">Nucleotide-binding</keyword>
<evidence type="ECO:0000256" key="10">
    <source>
        <dbReference type="ARBA" id="ARBA00029409"/>
    </source>
</evidence>
<keyword evidence="8" id="KW-0067">ATP-binding</keyword>
<keyword evidence="5 14" id="KW-0808">Transferase</keyword>
<evidence type="ECO:0000256" key="2">
    <source>
        <dbReference type="ARBA" id="ARBA00005810"/>
    </source>
</evidence>
<evidence type="ECO:0000256" key="1">
    <source>
        <dbReference type="ARBA" id="ARBA00005051"/>
    </source>
</evidence>
<comment type="pathway">
    <text evidence="1">Cofactor biosynthesis; tetrahydrofolate biosynthesis; 2-amino-4-hydroxy-6-hydroxymethyl-7,8-dihydropteridine diphosphate from 7,8-dihydroneopterin triphosphate: step 4/4.</text>
</comment>
<keyword evidence="15" id="KW-1185">Reference proteome</keyword>
<evidence type="ECO:0000259" key="13">
    <source>
        <dbReference type="PROSITE" id="PS00794"/>
    </source>
</evidence>
<comment type="caution">
    <text evidence="14">The sequence shown here is derived from an EMBL/GenBank/DDBJ whole genome shotgun (WGS) entry which is preliminary data.</text>
</comment>
<dbReference type="PANTHER" id="PTHR43071">
    <property type="entry name" value="2-AMINO-4-HYDROXY-6-HYDROXYMETHYLDIHYDROPTERIDINE PYROPHOSPHOKINASE"/>
    <property type="match status" value="1"/>
</dbReference>
<evidence type="ECO:0000256" key="5">
    <source>
        <dbReference type="ARBA" id="ARBA00022679"/>
    </source>
</evidence>
<dbReference type="InterPro" id="IPR035907">
    <property type="entry name" value="Hppk_sf"/>
</dbReference>